<keyword evidence="2" id="KW-1185">Reference proteome</keyword>
<dbReference type="AlphaFoldDB" id="A0A1R3WEH2"/>
<proteinExistence type="predicted"/>
<protein>
    <submittedName>
        <fullName evidence="1">Uncharacterized protein</fullName>
    </submittedName>
</protein>
<sequence>MGELVALLVLLAVGGIIRLLMGPTPGEQLIDTNKGDVISLNDLTNISTLGNNAVHAVLVRQSGNIYRDLGTFVSAEAALAEIAKSFRRAKVDEVRVTHADENAIAVYRCVYSDIGRAEGKKLGGARIVRVGEDRERWLTV</sequence>
<accession>A0A1R3WEH2</accession>
<dbReference type="EMBL" id="FTPR01000001">
    <property type="protein sequence ID" value="SIT74818.1"/>
    <property type="molecule type" value="Genomic_DNA"/>
</dbReference>
<evidence type="ECO:0000313" key="2">
    <source>
        <dbReference type="Proteomes" id="UP000186997"/>
    </source>
</evidence>
<organism evidence="1 2">
    <name type="scientific">Yoonia rosea</name>
    <dbReference type="NCBI Taxonomy" id="287098"/>
    <lineage>
        <taxon>Bacteria</taxon>
        <taxon>Pseudomonadati</taxon>
        <taxon>Pseudomonadota</taxon>
        <taxon>Alphaproteobacteria</taxon>
        <taxon>Rhodobacterales</taxon>
        <taxon>Paracoccaceae</taxon>
        <taxon>Yoonia</taxon>
    </lineage>
</organism>
<reference evidence="2" key="1">
    <citation type="submission" date="2017-01" db="EMBL/GenBank/DDBJ databases">
        <authorList>
            <person name="Varghese N."/>
            <person name="Submissions S."/>
        </authorList>
    </citation>
    <scope>NUCLEOTIDE SEQUENCE [LARGE SCALE GENOMIC DNA]</scope>
    <source>
        <strain evidence="2">DSM 29591</strain>
    </source>
</reference>
<evidence type="ECO:0000313" key="1">
    <source>
        <dbReference type="EMBL" id="SIT74818.1"/>
    </source>
</evidence>
<name>A0A1R3WEH2_9RHOB</name>
<gene>
    <name evidence="1" type="ORF">SAMN05421665_0110</name>
</gene>
<dbReference type="Proteomes" id="UP000186997">
    <property type="component" value="Unassembled WGS sequence"/>
</dbReference>
<dbReference type="RefSeq" id="WP_076657913.1">
    <property type="nucleotide sequence ID" value="NZ_FTPR01000001.1"/>
</dbReference>
<dbReference type="OrthoDB" id="7864544at2"/>